<protein>
    <submittedName>
        <fullName evidence="3">Uncharacterized protein</fullName>
    </submittedName>
</protein>
<reference evidence="3 4" key="1">
    <citation type="submission" date="2020-08" db="EMBL/GenBank/DDBJ databases">
        <title>Sequencing the genomes of 1000 actinobacteria strains.</title>
        <authorList>
            <person name="Klenk H.-P."/>
        </authorList>
    </citation>
    <scope>NUCLEOTIDE SEQUENCE [LARGE SCALE GENOMIC DNA]</scope>
    <source>
        <strain evidence="3 4">DSM 15626</strain>
    </source>
</reference>
<proteinExistence type="predicted"/>
<feature type="signal peptide" evidence="2">
    <location>
        <begin position="1"/>
        <end position="35"/>
    </location>
</feature>
<accession>A0A841S7K9</accession>
<sequence length="90" mass="9721">MTRPHPARRSPTLRRLAASTAALTLLLVPATPATATEDDPAPTRWPRIQPPASNGNAADPTPTRWPRIQPPSAAGTEDPIPPKWPKPRQP</sequence>
<gene>
    <name evidence="3" type="ORF">HNR71_001102</name>
</gene>
<dbReference type="EMBL" id="JACHKF010000001">
    <property type="protein sequence ID" value="MBB6565465.1"/>
    <property type="molecule type" value="Genomic_DNA"/>
</dbReference>
<evidence type="ECO:0000313" key="3">
    <source>
        <dbReference type="EMBL" id="MBB6565465.1"/>
    </source>
</evidence>
<feature type="chain" id="PRO_5032553358" evidence="2">
    <location>
        <begin position="36"/>
        <end position="90"/>
    </location>
</feature>
<keyword evidence="2" id="KW-0732">Signal</keyword>
<dbReference type="AlphaFoldDB" id="A0A841S7K9"/>
<evidence type="ECO:0000256" key="1">
    <source>
        <dbReference type="SAM" id="MobiDB-lite"/>
    </source>
</evidence>
<evidence type="ECO:0000256" key="2">
    <source>
        <dbReference type="SAM" id="SignalP"/>
    </source>
</evidence>
<evidence type="ECO:0000313" key="4">
    <source>
        <dbReference type="Proteomes" id="UP000553957"/>
    </source>
</evidence>
<dbReference type="Proteomes" id="UP000553957">
    <property type="component" value="Unassembled WGS sequence"/>
</dbReference>
<name>A0A841S7K9_9ACTN</name>
<organism evidence="3 4">
    <name type="scientific">Kribbella sandramycini</name>
    <dbReference type="NCBI Taxonomy" id="60450"/>
    <lineage>
        <taxon>Bacteria</taxon>
        <taxon>Bacillati</taxon>
        <taxon>Actinomycetota</taxon>
        <taxon>Actinomycetes</taxon>
        <taxon>Propionibacteriales</taxon>
        <taxon>Kribbellaceae</taxon>
        <taxon>Kribbella</taxon>
    </lineage>
</organism>
<comment type="caution">
    <text evidence="3">The sequence shown here is derived from an EMBL/GenBank/DDBJ whole genome shotgun (WGS) entry which is preliminary data.</text>
</comment>
<feature type="region of interest" description="Disordered" evidence="1">
    <location>
        <begin position="29"/>
        <end position="90"/>
    </location>
</feature>